<gene>
    <name evidence="2" type="ORF">g.128730</name>
</gene>
<name>A0A2S2R440_9HEMI</name>
<evidence type="ECO:0000256" key="1">
    <source>
        <dbReference type="SAM" id="MobiDB-lite"/>
    </source>
</evidence>
<feature type="region of interest" description="Disordered" evidence="1">
    <location>
        <begin position="75"/>
        <end position="101"/>
    </location>
</feature>
<sequence>MSESNIENETIKTKKVRSIKYFFSAPKKIKLEVNNASDFYSSSDAMNPKTTKFVVNKNIHHSTVMVIEHNTTNTEFSKPFKNNTNEQPNQELDKSNYSSSSSICSNVDLCSSSYESIDEIDKSIFTNCETELKYIVKPQSLRTVPGPYDILQTIDEELYQPNLKNFPKTTYGTGKTKRTRSFQFCWYEQFKWIEYSQSENAVYCFPCRFFSLKQKNDSDSMFISTGYINWKNAMSSSGFFET</sequence>
<dbReference type="EMBL" id="GGMS01015598">
    <property type="protein sequence ID" value="MBY84801.1"/>
    <property type="molecule type" value="Transcribed_RNA"/>
</dbReference>
<proteinExistence type="predicted"/>
<reference evidence="2" key="1">
    <citation type="submission" date="2018-04" db="EMBL/GenBank/DDBJ databases">
        <title>Transcriptome assembly of Sipha flava.</title>
        <authorList>
            <person name="Scully E.D."/>
            <person name="Geib S.M."/>
            <person name="Palmer N.A."/>
            <person name="Koch K."/>
            <person name="Bradshaw J."/>
            <person name="Heng-Moss T."/>
            <person name="Sarath G."/>
        </authorList>
    </citation>
    <scope>NUCLEOTIDE SEQUENCE</scope>
</reference>
<protein>
    <recommendedName>
        <fullName evidence="3">TTF-type domain-containing protein</fullName>
    </recommendedName>
</protein>
<evidence type="ECO:0008006" key="3">
    <source>
        <dbReference type="Google" id="ProtNLM"/>
    </source>
</evidence>
<feature type="compositionally biased region" description="Polar residues" evidence="1">
    <location>
        <begin position="75"/>
        <end position="90"/>
    </location>
</feature>
<evidence type="ECO:0000313" key="2">
    <source>
        <dbReference type="EMBL" id="MBY84801.1"/>
    </source>
</evidence>
<dbReference type="OrthoDB" id="6778582at2759"/>
<organism evidence="2">
    <name type="scientific">Sipha flava</name>
    <name type="common">yellow sugarcane aphid</name>
    <dbReference type="NCBI Taxonomy" id="143950"/>
    <lineage>
        <taxon>Eukaryota</taxon>
        <taxon>Metazoa</taxon>
        <taxon>Ecdysozoa</taxon>
        <taxon>Arthropoda</taxon>
        <taxon>Hexapoda</taxon>
        <taxon>Insecta</taxon>
        <taxon>Pterygota</taxon>
        <taxon>Neoptera</taxon>
        <taxon>Paraneoptera</taxon>
        <taxon>Hemiptera</taxon>
        <taxon>Sternorrhyncha</taxon>
        <taxon>Aphidomorpha</taxon>
        <taxon>Aphidoidea</taxon>
        <taxon>Aphididae</taxon>
        <taxon>Sipha</taxon>
    </lineage>
</organism>
<accession>A0A2S2R440</accession>
<dbReference type="AlphaFoldDB" id="A0A2S2R440"/>